<reference evidence="1 2" key="1">
    <citation type="submission" date="2020-02" db="EMBL/GenBank/DDBJ databases">
        <title>Partial ammonium oxidation to N2 by heterotrophic bacteria.</title>
        <authorList>
            <person name="Wu M."/>
        </authorList>
    </citation>
    <scope>NUCLEOTIDE SEQUENCE [LARGE SCALE GENOMIC DNA]</scope>
    <source>
        <strain evidence="1 2">HO-1</strain>
    </source>
</reference>
<protein>
    <submittedName>
        <fullName evidence="1">Uncharacterized protein</fullName>
    </submittedName>
</protein>
<gene>
    <name evidence="1" type="ORF">FE795_07820</name>
</gene>
<proteinExistence type="predicted"/>
<name>A0ABX8SSB9_9BURK</name>
<sequence length="59" mass="6364">MTIFSSLGQKNYQLAGKAGERCVLVYTNRSATPYEIITRVDGLDVLSGKPGSRSSKADL</sequence>
<organism evidence="1 2">
    <name type="scientific">Alcaligenes ammonioxydans</name>
    <dbReference type="NCBI Taxonomy" id="2582914"/>
    <lineage>
        <taxon>Bacteria</taxon>
        <taxon>Pseudomonadati</taxon>
        <taxon>Pseudomonadota</taxon>
        <taxon>Betaproteobacteria</taxon>
        <taxon>Burkholderiales</taxon>
        <taxon>Alcaligenaceae</taxon>
        <taxon>Alcaligenes</taxon>
    </lineage>
</organism>
<dbReference type="Proteomes" id="UP000826050">
    <property type="component" value="Chromosome"/>
</dbReference>
<keyword evidence="2" id="KW-1185">Reference proteome</keyword>
<evidence type="ECO:0000313" key="1">
    <source>
        <dbReference type="EMBL" id="QXX78931.1"/>
    </source>
</evidence>
<evidence type="ECO:0000313" key="2">
    <source>
        <dbReference type="Proteomes" id="UP000826050"/>
    </source>
</evidence>
<dbReference type="EMBL" id="CP049362">
    <property type="protein sequence ID" value="QXX78931.1"/>
    <property type="molecule type" value="Genomic_DNA"/>
</dbReference>
<accession>A0ABX8SSB9</accession>
<dbReference type="RefSeq" id="WP_219235981.1">
    <property type="nucleotide sequence ID" value="NZ_CP049362.1"/>
</dbReference>